<name>A0ABT0M5B3_9RHOB</name>
<gene>
    <name evidence="1" type="ORF">M3N55_12130</name>
</gene>
<evidence type="ECO:0000313" key="2">
    <source>
        <dbReference type="Proteomes" id="UP001202550"/>
    </source>
</evidence>
<evidence type="ECO:0000313" key="1">
    <source>
        <dbReference type="EMBL" id="MCL1629479.1"/>
    </source>
</evidence>
<protein>
    <submittedName>
        <fullName evidence="1">Uncharacterized protein</fullName>
    </submittedName>
</protein>
<comment type="caution">
    <text evidence="1">The sequence shown here is derived from an EMBL/GenBank/DDBJ whole genome shotgun (WGS) entry which is preliminary data.</text>
</comment>
<reference evidence="1 2" key="1">
    <citation type="submission" date="2022-05" db="EMBL/GenBank/DDBJ databases">
        <title>Seasonal and diel survey of microbial diversity of the Tyrrhenian coast.</title>
        <authorList>
            <person name="Gattoni G."/>
            <person name="Corral P."/>
        </authorList>
    </citation>
    <scope>NUCLEOTIDE SEQUENCE [LARGE SCALE GENOMIC DNA]</scope>
    <source>
        <strain evidence="1 2">V10</strain>
    </source>
</reference>
<keyword evidence="2" id="KW-1185">Reference proteome</keyword>
<dbReference type="EMBL" id="JALZWP010000012">
    <property type="protein sequence ID" value="MCL1629479.1"/>
    <property type="molecule type" value="Genomic_DNA"/>
</dbReference>
<organism evidence="1 2">
    <name type="scientific">Roseinatronobacter domitianus</name>
    <dbReference type="NCBI Taxonomy" id="2940293"/>
    <lineage>
        <taxon>Bacteria</taxon>
        <taxon>Pseudomonadati</taxon>
        <taxon>Pseudomonadota</taxon>
        <taxon>Alphaproteobacteria</taxon>
        <taxon>Rhodobacterales</taxon>
        <taxon>Paracoccaceae</taxon>
        <taxon>Roseinatronobacter</taxon>
    </lineage>
</organism>
<accession>A0ABT0M5B3</accession>
<proteinExistence type="predicted"/>
<dbReference type="RefSeq" id="WP_249059421.1">
    <property type="nucleotide sequence ID" value="NZ_JALZWP010000012.1"/>
</dbReference>
<sequence>MSQLVSRSEDRGVGVRHALEEGIGVMQRNPNMSSREKFGAVKTLEDALDTLDRVRATMPGA</sequence>
<dbReference type="Proteomes" id="UP001202550">
    <property type="component" value="Unassembled WGS sequence"/>
</dbReference>